<feature type="domain" description="WxxW" evidence="5">
    <location>
        <begin position="20"/>
        <end position="103"/>
    </location>
</feature>
<reference evidence="6" key="2">
    <citation type="submission" date="2025-08" db="UniProtKB">
        <authorList>
            <consortium name="Ensembl"/>
        </authorList>
    </citation>
    <scope>IDENTIFICATION</scope>
</reference>
<dbReference type="InterPro" id="IPR025155">
    <property type="entry name" value="WxxW_domain"/>
</dbReference>
<evidence type="ECO:0000256" key="2">
    <source>
        <dbReference type="ARBA" id="ARBA00022525"/>
    </source>
</evidence>
<keyword evidence="2" id="KW-0964">Secreted</keyword>
<reference evidence="6" key="3">
    <citation type="submission" date="2025-09" db="UniProtKB">
        <authorList>
            <consortium name="Ensembl"/>
        </authorList>
    </citation>
    <scope>IDENTIFICATION</scope>
</reference>
<dbReference type="Proteomes" id="UP000694680">
    <property type="component" value="Chromosome 24"/>
</dbReference>
<evidence type="ECO:0000259" key="5">
    <source>
        <dbReference type="Pfam" id="PF13330"/>
    </source>
</evidence>
<proteinExistence type="predicted"/>
<evidence type="ECO:0000256" key="3">
    <source>
        <dbReference type="ARBA" id="ARBA00022729"/>
    </source>
</evidence>
<evidence type="ECO:0000256" key="4">
    <source>
        <dbReference type="ARBA" id="ARBA00023180"/>
    </source>
</evidence>
<accession>A0A8C5EQ82</accession>
<comment type="subcellular location">
    <subcellularLocation>
        <location evidence="1">Secreted</location>
    </subcellularLocation>
</comment>
<dbReference type="AlphaFoldDB" id="A0A8C5EQ82"/>
<evidence type="ECO:0000256" key="1">
    <source>
        <dbReference type="ARBA" id="ARBA00004613"/>
    </source>
</evidence>
<keyword evidence="3" id="KW-0732">Signal</keyword>
<dbReference type="PANTHER" id="PTHR15031">
    <property type="entry name" value="CARTILAGE INTERMEDIATE LAYER PROTEIN CLIP"/>
    <property type="match status" value="1"/>
</dbReference>
<dbReference type="PANTHER" id="PTHR15031:SF4">
    <property type="entry name" value="CARTILAGE INTERMEDIATE LAYER PROTEIN 1"/>
    <property type="match status" value="1"/>
</dbReference>
<protein>
    <submittedName>
        <fullName evidence="6">Cartilage intermediate layer protein 2-like</fullName>
    </submittedName>
</protein>
<keyword evidence="4" id="KW-0325">Glycoprotein</keyword>
<name>A0A8C5EQ82_GOUWI</name>
<evidence type="ECO:0000313" key="7">
    <source>
        <dbReference type="Proteomes" id="UP000694680"/>
    </source>
</evidence>
<dbReference type="Pfam" id="PF13330">
    <property type="entry name" value="Mucin2_WxxW"/>
    <property type="match status" value="2"/>
</dbReference>
<dbReference type="Ensembl" id="ENSGWIT00000026713.1">
    <property type="protein sequence ID" value="ENSGWIP00000024412.1"/>
    <property type="gene ID" value="ENSGWIG00000012967.1"/>
</dbReference>
<keyword evidence="7" id="KW-1185">Reference proteome</keyword>
<feature type="domain" description="WxxW" evidence="5">
    <location>
        <begin position="115"/>
        <end position="199"/>
    </location>
</feature>
<reference evidence="6" key="1">
    <citation type="submission" date="2020-06" db="EMBL/GenBank/DDBJ databases">
        <authorList>
            <consortium name="Wellcome Sanger Institute Data Sharing"/>
        </authorList>
    </citation>
    <scope>NUCLEOTIDE SEQUENCE [LARGE SCALE GENOMIC DNA]</scope>
</reference>
<sequence length="201" mass="22767">MSSDFEKVNLRGPPFTNQCWTQWFDRDDPSGTGDWETLKSLQKTNPGKICPKPTDIEATTLYGLSVAAAGEVIYKMDTTSGFICRNSDQPDKKCKDYKVRFSCHPSFCDDGAVCWTKWFDRDNPSGTGDWELLNDLRKKNPGQICAKPLLIEAVTTDNSTPAISTGQNFYVYNPTMGFVCRQQDQKFSQCRDYKVRFGCKC</sequence>
<dbReference type="GO" id="GO:0005576">
    <property type="term" value="C:extracellular region"/>
    <property type="evidence" value="ECO:0007669"/>
    <property type="project" value="UniProtKB-SubCell"/>
</dbReference>
<evidence type="ECO:0000313" key="6">
    <source>
        <dbReference type="Ensembl" id="ENSGWIP00000024412.1"/>
    </source>
</evidence>
<dbReference type="InterPro" id="IPR039675">
    <property type="entry name" value="CILP1/CILP2"/>
</dbReference>
<organism evidence="6 7">
    <name type="scientific">Gouania willdenowi</name>
    <name type="common">Blunt-snouted clingfish</name>
    <name type="synonym">Lepadogaster willdenowi</name>
    <dbReference type="NCBI Taxonomy" id="441366"/>
    <lineage>
        <taxon>Eukaryota</taxon>
        <taxon>Metazoa</taxon>
        <taxon>Chordata</taxon>
        <taxon>Craniata</taxon>
        <taxon>Vertebrata</taxon>
        <taxon>Euteleostomi</taxon>
        <taxon>Actinopterygii</taxon>
        <taxon>Neopterygii</taxon>
        <taxon>Teleostei</taxon>
        <taxon>Neoteleostei</taxon>
        <taxon>Acanthomorphata</taxon>
        <taxon>Ovalentaria</taxon>
        <taxon>Blenniimorphae</taxon>
        <taxon>Blenniiformes</taxon>
        <taxon>Gobiesocoidei</taxon>
        <taxon>Gobiesocidae</taxon>
        <taxon>Gobiesocinae</taxon>
        <taxon>Gouania</taxon>
    </lineage>
</organism>
<gene>
    <name evidence="6" type="primary">LOC114458061</name>
</gene>